<evidence type="ECO:0000313" key="8">
    <source>
        <dbReference type="EMBL" id="BDD87836.1"/>
    </source>
</evidence>
<feature type="compositionally biased region" description="Basic and acidic residues" evidence="6">
    <location>
        <begin position="375"/>
        <end position="390"/>
    </location>
</feature>
<dbReference type="Proteomes" id="UP000830055">
    <property type="component" value="Chromosome"/>
</dbReference>
<keyword evidence="3 7" id="KW-0812">Transmembrane</keyword>
<dbReference type="RefSeq" id="WP_284151248.1">
    <property type="nucleotide sequence ID" value="NZ_AP025516.1"/>
</dbReference>
<dbReference type="PANTHER" id="PTHR21716:SF4">
    <property type="entry name" value="TRANSMEMBRANE PROTEIN 245"/>
    <property type="match status" value="1"/>
</dbReference>
<comment type="similarity">
    <text evidence="2">Belongs to the autoinducer-2 exporter (AI-2E) (TC 2.A.86) family.</text>
</comment>
<dbReference type="Pfam" id="PF01594">
    <property type="entry name" value="AI-2E_transport"/>
    <property type="match status" value="1"/>
</dbReference>
<organism evidence="8 9">
    <name type="scientific">Desulfofustis limnaeus</name>
    <dbReference type="NCBI Taxonomy" id="2740163"/>
    <lineage>
        <taxon>Bacteria</taxon>
        <taxon>Pseudomonadati</taxon>
        <taxon>Thermodesulfobacteriota</taxon>
        <taxon>Desulfobulbia</taxon>
        <taxon>Desulfobulbales</taxon>
        <taxon>Desulfocapsaceae</taxon>
        <taxon>Desulfofustis</taxon>
    </lineage>
</organism>
<feature type="transmembrane region" description="Helical" evidence="7">
    <location>
        <begin position="236"/>
        <end position="257"/>
    </location>
</feature>
<evidence type="ECO:0000256" key="2">
    <source>
        <dbReference type="ARBA" id="ARBA00009773"/>
    </source>
</evidence>
<keyword evidence="9" id="KW-1185">Reference proteome</keyword>
<evidence type="ECO:0000256" key="3">
    <source>
        <dbReference type="ARBA" id="ARBA00022692"/>
    </source>
</evidence>
<evidence type="ECO:0000256" key="7">
    <source>
        <dbReference type="SAM" id="Phobius"/>
    </source>
</evidence>
<evidence type="ECO:0000256" key="5">
    <source>
        <dbReference type="ARBA" id="ARBA00023136"/>
    </source>
</evidence>
<evidence type="ECO:0000313" key="9">
    <source>
        <dbReference type="Proteomes" id="UP000830055"/>
    </source>
</evidence>
<feature type="transmembrane region" description="Helical" evidence="7">
    <location>
        <begin position="264"/>
        <end position="285"/>
    </location>
</feature>
<evidence type="ECO:0000256" key="4">
    <source>
        <dbReference type="ARBA" id="ARBA00022989"/>
    </source>
</evidence>
<feature type="transmembrane region" description="Helical" evidence="7">
    <location>
        <begin position="158"/>
        <end position="180"/>
    </location>
</feature>
<feature type="transmembrane region" description="Helical" evidence="7">
    <location>
        <begin position="63"/>
        <end position="89"/>
    </location>
</feature>
<accession>A0ABN6M4M7</accession>
<feature type="transmembrane region" description="Helical" evidence="7">
    <location>
        <begin position="207"/>
        <end position="230"/>
    </location>
</feature>
<feature type="transmembrane region" description="Helical" evidence="7">
    <location>
        <begin position="9"/>
        <end position="27"/>
    </location>
</feature>
<comment type="subcellular location">
    <subcellularLocation>
        <location evidence="1">Membrane</location>
        <topology evidence="1">Multi-pass membrane protein</topology>
    </subcellularLocation>
</comment>
<gene>
    <name evidence="8" type="ORF">DPPLL_22010</name>
</gene>
<feature type="transmembrane region" description="Helical" evidence="7">
    <location>
        <begin position="305"/>
        <end position="337"/>
    </location>
</feature>
<protein>
    <submittedName>
        <fullName evidence="8">AI-2E family transporter</fullName>
    </submittedName>
</protein>
<keyword evidence="4 7" id="KW-1133">Transmembrane helix</keyword>
<name>A0ABN6M4M7_9BACT</name>
<dbReference type="PANTHER" id="PTHR21716">
    <property type="entry name" value="TRANSMEMBRANE PROTEIN"/>
    <property type="match status" value="1"/>
</dbReference>
<feature type="region of interest" description="Disordered" evidence="6">
    <location>
        <begin position="359"/>
        <end position="390"/>
    </location>
</feature>
<reference evidence="8 9" key="1">
    <citation type="submission" date="2022-01" db="EMBL/GenBank/DDBJ databases">
        <title>Desulfofustis limnae sp. nov., a novel mesophilic sulfate-reducing bacterium isolated from marsh soil.</title>
        <authorList>
            <person name="Watanabe M."/>
            <person name="Takahashi A."/>
            <person name="Kojima H."/>
            <person name="Fukui M."/>
        </authorList>
    </citation>
    <scope>NUCLEOTIDE SEQUENCE [LARGE SCALE GENOMIC DNA]</scope>
    <source>
        <strain evidence="8 9">PPLL</strain>
    </source>
</reference>
<evidence type="ECO:0000256" key="1">
    <source>
        <dbReference type="ARBA" id="ARBA00004141"/>
    </source>
</evidence>
<proteinExistence type="inferred from homology"/>
<sequence length="390" mass="42252">MRSEAVNKLVLLGLVLIISAVFLTMIHQFIMPLFMAGLFSAVLSPAHHWLTRKLGGNAHIASILTVVGMILLVLVPLSVLIGVVVAQAINVAQSITPFVQTLINEPTILNRYIEKIPYIEQILPYRDVLIEKAGQLVGTVSSFLIDGLSSVANLTINAVFGTIVMLYVMFYFLIMGDVLLGKMLYFLPLRDEDEQLLMRRFTSVTRATIKGTLIIGLLQGLICGLAFAIAGINGSVFWGTVMAAASIIPAFGTALVWVPALVILLLLGDFTGAIILGVLCGLVAGNLDNLIRPRLVGKDTEMHDLFVLFGTLGGIAMFGILGIIIGPIIAALFITIWELYGTAFRDYLPDMRTILRPSLASRPAGGRQPDEEQDEKAAPDNTGDDRGHRD</sequence>
<dbReference type="InterPro" id="IPR002549">
    <property type="entry name" value="AI-2E-like"/>
</dbReference>
<evidence type="ECO:0000256" key="6">
    <source>
        <dbReference type="SAM" id="MobiDB-lite"/>
    </source>
</evidence>
<dbReference type="EMBL" id="AP025516">
    <property type="protein sequence ID" value="BDD87836.1"/>
    <property type="molecule type" value="Genomic_DNA"/>
</dbReference>
<keyword evidence="5 7" id="KW-0472">Membrane</keyword>